<organism evidence="2">
    <name type="scientific">Candidatus Methanogaster sp. ANME-2c ERB4</name>
    <dbReference type="NCBI Taxonomy" id="2759911"/>
    <lineage>
        <taxon>Archaea</taxon>
        <taxon>Methanobacteriati</taxon>
        <taxon>Methanobacteriota</taxon>
        <taxon>Stenosarchaea group</taxon>
        <taxon>Methanomicrobia</taxon>
        <taxon>Methanosarcinales</taxon>
        <taxon>ANME-2 cluster</taxon>
        <taxon>Candidatus Methanogasteraceae</taxon>
        <taxon>Candidatus Methanogaster</taxon>
    </lineage>
</organism>
<feature type="transmembrane region" description="Helical" evidence="1">
    <location>
        <begin position="55"/>
        <end position="73"/>
    </location>
</feature>
<proteinExistence type="predicted"/>
<gene>
    <name evidence="2" type="ORF">LENKHJGJ_00037</name>
</gene>
<feature type="transmembrane region" description="Helical" evidence="1">
    <location>
        <begin position="79"/>
        <end position="102"/>
    </location>
</feature>
<dbReference type="AlphaFoldDB" id="A0A7G9YKY2"/>
<evidence type="ECO:0000256" key="1">
    <source>
        <dbReference type="SAM" id="Phobius"/>
    </source>
</evidence>
<sequence length="106" mass="11889">MSPNILVCGFLGGFLVSIIPYVDELKSIQPEEDVEHSNESVNVWKDARKTFNLNDLSHCVVCGLFGVVVVWLIEPQVPLYAFYLGMAAYPTISKFFGALYTLNKRT</sequence>
<protein>
    <submittedName>
        <fullName evidence="2">Uncharacterized protein</fullName>
    </submittedName>
</protein>
<keyword evidence="1" id="KW-1133">Transmembrane helix</keyword>
<name>A0A7G9YKY2_9EURY</name>
<accession>A0A7G9YKY2</accession>
<dbReference type="EMBL" id="MT631357">
    <property type="protein sequence ID" value="QNO48666.1"/>
    <property type="molecule type" value="Genomic_DNA"/>
</dbReference>
<reference evidence="2" key="1">
    <citation type="submission" date="2020-06" db="EMBL/GenBank/DDBJ databases">
        <title>Unique genomic features of the anaerobic methanotrophic archaea.</title>
        <authorList>
            <person name="Chadwick G.L."/>
            <person name="Skennerton C.T."/>
            <person name="Laso-Perez R."/>
            <person name="Leu A.O."/>
            <person name="Speth D.R."/>
            <person name="Yu H."/>
            <person name="Morgan-Lang C."/>
            <person name="Hatzenpichler R."/>
            <person name="Goudeau D."/>
            <person name="Malmstrom R."/>
            <person name="Brazelton W.J."/>
            <person name="Woyke T."/>
            <person name="Hallam S.J."/>
            <person name="Tyson G.W."/>
            <person name="Wegener G."/>
            <person name="Boetius A."/>
            <person name="Orphan V."/>
        </authorList>
    </citation>
    <scope>NUCLEOTIDE SEQUENCE</scope>
</reference>
<evidence type="ECO:0000313" key="2">
    <source>
        <dbReference type="EMBL" id="QNO48666.1"/>
    </source>
</evidence>
<keyword evidence="1" id="KW-0812">Transmembrane</keyword>
<keyword evidence="1" id="KW-0472">Membrane</keyword>